<proteinExistence type="predicted"/>
<evidence type="ECO:0000256" key="1">
    <source>
        <dbReference type="SAM" id="MobiDB-lite"/>
    </source>
</evidence>
<dbReference type="Proteomes" id="UP001059836">
    <property type="component" value="Chromosome"/>
</dbReference>
<organism evidence="2 3">
    <name type="scientific">Gordonia pseudamarae</name>
    <dbReference type="NCBI Taxonomy" id="2831662"/>
    <lineage>
        <taxon>Bacteria</taxon>
        <taxon>Bacillati</taxon>
        <taxon>Actinomycetota</taxon>
        <taxon>Actinomycetes</taxon>
        <taxon>Mycobacteriales</taxon>
        <taxon>Gordoniaceae</taxon>
        <taxon>Gordonia</taxon>
    </lineage>
</organism>
<accession>A0ABX6IH62</accession>
<gene>
    <name evidence="2" type="ORF">GII31_10175</name>
</gene>
<sequence length="108" mass="11386">MNSSDPTHHHFPGHTPSPGDVMDNTLDLDEFRRGFTDAVDYLSSLPGTWACHHASSILEQPASEVCGPSHARGYRAALFGYLRGGPLYDVAATVTGPVGDAVPALGPV</sequence>
<feature type="region of interest" description="Disordered" evidence="1">
    <location>
        <begin position="1"/>
        <end position="24"/>
    </location>
</feature>
<name>A0ABX6IH62_9ACTN</name>
<reference evidence="2" key="1">
    <citation type="journal article" date="2021" name="Nat. Microbiol.">
        <title>Cocultivation of an ultrasmall environmental parasitic bacterium with lytic ability against bacteria associated with wastewater foams.</title>
        <authorList>
            <person name="Batinovic S."/>
            <person name="Rose J.J.A."/>
            <person name="Ratcliffe J."/>
            <person name="Seviour R.J."/>
            <person name="Petrovski S."/>
        </authorList>
    </citation>
    <scope>NUCLEOTIDE SEQUENCE</scope>
    <source>
        <strain evidence="2">CON9</strain>
    </source>
</reference>
<evidence type="ECO:0000313" key="2">
    <source>
        <dbReference type="EMBL" id="QHN35197.1"/>
    </source>
</evidence>
<keyword evidence="3" id="KW-1185">Reference proteome</keyword>
<protein>
    <submittedName>
        <fullName evidence="2">Uncharacterized protein</fullName>
    </submittedName>
</protein>
<dbReference type="RefSeq" id="WP_213249196.1">
    <property type="nucleotide sequence ID" value="NZ_CP045806.1"/>
</dbReference>
<dbReference type="EMBL" id="CP045809">
    <property type="protein sequence ID" value="QHN35197.1"/>
    <property type="molecule type" value="Genomic_DNA"/>
</dbReference>
<evidence type="ECO:0000313" key="3">
    <source>
        <dbReference type="Proteomes" id="UP001059836"/>
    </source>
</evidence>